<reference evidence="1" key="2">
    <citation type="submission" date="2015-03" db="EMBL/GenBank/DDBJ databases">
        <title>Genome sequence of Pseudoalteromonas citrea.</title>
        <authorList>
            <person name="Xie B.-B."/>
            <person name="Rong J.-C."/>
            <person name="Qin Q.-L."/>
            <person name="Zhang Y.-Z."/>
        </authorList>
    </citation>
    <scope>NUCLEOTIDE SEQUENCE</scope>
    <source>
        <strain evidence="1">DSM 8771</strain>
    </source>
</reference>
<reference evidence="1" key="1">
    <citation type="journal article" date="2012" name="J. Bacteriol.">
        <title>Genome sequences of type strains of seven species of the marine bacterium Pseudoalteromonas.</title>
        <authorList>
            <person name="Xie B.B."/>
            <person name="Shu Y.L."/>
            <person name="Qin Q.L."/>
            <person name="Rong J.C."/>
            <person name="Zhang X.Y."/>
            <person name="Chen X.L."/>
            <person name="Shi M."/>
            <person name="He H.L."/>
            <person name="Zhou B.C."/>
            <person name="Zhang Y.Z."/>
        </authorList>
    </citation>
    <scope>NUCLEOTIDE SEQUENCE</scope>
    <source>
        <strain evidence="1">DSM 8771</strain>
    </source>
</reference>
<sequence length="136" mass="15698">MTRQNLNVRNNNPLNIRENGTQWEGKTGHNKGFVKFESVEMGFRAAYKTLMTYRNNYGLDSISDIISRWAPDSENHTENYIAYIRQKMNIEPNAFNFWSDTVPDERYPELMLHMANMEGAKGAFSIEQAERGVALA</sequence>
<evidence type="ECO:0000313" key="1">
    <source>
        <dbReference type="EMBL" id="KAF7770074.1"/>
    </source>
</evidence>
<dbReference type="Proteomes" id="UP000016487">
    <property type="component" value="Unassembled WGS sequence"/>
</dbReference>
<evidence type="ECO:0000313" key="2">
    <source>
        <dbReference type="Proteomes" id="UP000016487"/>
    </source>
</evidence>
<comment type="caution">
    <text evidence="1">The sequence shown here is derived from an EMBL/GenBank/DDBJ whole genome shotgun (WGS) entry which is preliminary data.</text>
</comment>
<evidence type="ECO:0008006" key="3">
    <source>
        <dbReference type="Google" id="ProtNLM"/>
    </source>
</evidence>
<gene>
    <name evidence="1" type="ORF">PCIT_a3027</name>
</gene>
<dbReference type="AlphaFoldDB" id="A0AAD4AI33"/>
<accession>A0AAD4AI33</accession>
<organism evidence="1 2">
    <name type="scientific">Pseudoalteromonas citrea</name>
    <dbReference type="NCBI Taxonomy" id="43655"/>
    <lineage>
        <taxon>Bacteria</taxon>
        <taxon>Pseudomonadati</taxon>
        <taxon>Pseudomonadota</taxon>
        <taxon>Gammaproteobacteria</taxon>
        <taxon>Alteromonadales</taxon>
        <taxon>Pseudoalteromonadaceae</taxon>
        <taxon>Pseudoalteromonas</taxon>
    </lineage>
</organism>
<proteinExistence type="predicted"/>
<name>A0AAD4AI33_9GAMM</name>
<dbReference type="RefSeq" id="WP_010365143.1">
    <property type="nucleotide sequence ID" value="NZ_AHBZ03000021.1"/>
</dbReference>
<dbReference type="EMBL" id="AHBZ03000021">
    <property type="protein sequence ID" value="KAF7770074.1"/>
    <property type="molecule type" value="Genomic_DNA"/>
</dbReference>
<protein>
    <recommendedName>
        <fullName evidence="3">Structural protein P5</fullName>
    </recommendedName>
</protein>